<evidence type="ECO:0000313" key="1">
    <source>
        <dbReference type="EMBL" id="KXT15018.1"/>
    </source>
</evidence>
<proteinExistence type="predicted"/>
<comment type="caution">
    <text evidence="1">The sequence shown here is derived from an EMBL/GenBank/DDBJ whole genome shotgun (WGS) entry which is preliminary data.</text>
</comment>
<dbReference type="EMBL" id="LFZO01000069">
    <property type="protein sequence ID" value="KXT15018.1"/>
    <property type="molecule type" value="Genomic_DNA"/>
</dbReference>
<protein>
    <submittedName>
        <fullName evidence="1">Uncharacterized protein</fullName>
    </submittedName>
</protein>
<gene>
    <name evidence="1" type="ORF">AC579_7755</name>
</gene>
<accession>A0A139IJQ8</accession>
<dbReference type="AlphaFoldDB" id="A0A139IJQ8"/>
<keyword evidence="2" id="KW-1185">Reference proteome</keyword>
<sequence>MCKVQRIAPARVALSNQYMMKGGRVAQIMPFGDMFATLLEIERLHVMTREDDKIIWQAHAAVAMQV</sequence>
<reference evidence="1 2" key="1">
    <citation type="submission" date="2015-07" db="EMBL/GenBank/DDBJ databases">
        <title>Comparative genomics of the Sigatoka disease complex on banana suggests a link between parallel evolutionary changes in Pseudocercospora fijiensis and Pseudocercospora eumusae and increased virulence on the banana host.</title>
        <authorList>
            <person name="Chang T.-C."/>
            <person name="Salvucci A."/>
            <person name="Crous P.W."/>
            <person name="Stergiopoulos I."/>
        </authorList>
    </citation>
    <scope>NUCLEOTIDE SEQUENCE [LARGE SCALE GENOMIC DNA]</scope>
    <source>
        <strain evidence="1 2">CBS 116634</strain>
    </source>
</reference>
<evidence type="ECO:0000313" key="2">
    <source>
        <dbReference type="Proteomes" id="UP000073492"/>
    </source>
</evidence>
<organism evidence="1 2">
    <name type="scientific">Pseudocercospora musae</name>
    <dbReference type="NCBI Taxonomy" id="113226"/>
    <lineage>
        <taxon>Eukaryota</taxon>
        <taxon>Fungi</taxon>
        <taxon>Dikarya</taxon>
        <taxon>Ascomycota</taxon>
        <taxon>Pezizomycotina</taxon>
        <taxon>Dothideomycetes</taxon>
        <taxon>Dothideomycetidae</taxon>
        <taxon>Mycosphaerellales</taxon>
        <taxon>Mycosphaerellaceae</taxon>
        <taxon>Pseudocercospora</taxon>
    </lineage>
</organism>
<name>A0A139IJQ8_9PEZI</name>
<dbReference type="Proteomes" id="UP000073492">
    <property type="component" value="Unassembled WGS sequence"/>
</dbReference>